<evidence type="ECO:0000256" key="4">
    <source>
        <dbReference type="ARBA" id="ARBA00023163"/>
    </source>
</evidence>
<dbReference type="GO" id="GO:0005674">
    <property type="term" value="C:transcription factor TFIIF complex"/>
    <property type="evidence" value="ECO:0007669"/>
    <property type="project" value="TreeGrafter"/>
</dbReference>
<evidence type="ECO:0000256" key="2">
    <source>
        <dbReference type="ARBA" id="ARBA00023015"/>
    </source>
</evidence>
<feature type="region of interest" description="Disordered" evidence="7">
    <location>
        <begin position="535"/>
        <end position="778"/>
    </location>
</feature>
<feature type="compositionally biased region" description="Acidic residues" evidence="7">
    <location>
        <begin position="576"/>
        <end position="596"/>
    </location>
</feature>
<dbReference type="PANTHER" id="PTHR13011">
    <property type="entry name" value="TFIIF-ALPHA"/>
    <property type="match status" value="1"/>
</dbReference>
<comment type="function">
    <text evidence="6">TFIIF is a general transcription initiation factor that binds to RNA polymerase II and helps to recruit it to the initiation complex in collaboration with TFIIB. It promotes transcription elongation.</text>
</comment>
<accession>A0A811MRS3</accession>
<feature type="region of interest" description="Disordered" evidence="7">
    <location>
        <begin position="1"/>
        <end position="34"/>
    </location>
</feature>
<dbReference type="Pfam" id="PF03101">
    <property type="entry name" value="FAR1"/>
    <property type="match status" value="1"/>
</dbReference>
<gene>
    <name evidence="9" type="ORF">NCGR_LOCUS6533</name>
</gene>
<comment type="subcellular location">
    <subcellularLocation>
        <location evidence="1">Nucleus</location>
    </subcellularLocation>
</comment>
<dbReference type="Pfam" id="PF05793">
    <property type="entry name" value="TFIIF_alpha"/>
    <property type="match status" value="1"/>
</dbReference>
<dbReference type="AlphaFoldDB" id="A0A811MRS3"/>
<feature type="compositionally biased region" description="Basic and acidic residues" evidence="7">
    <location>
        <begin position="768"/>
        <end position="778"/>
    </location>
</feature>
<feature type="domain" description="FAR1" evidence="8">
    <location>
        <begin position="147"/>
        <end position="219"/>
    </location>
</feature>
<keyword evidence="5" id="KW-0539">Nucleus</keyword>
<dbReference type="GO" id="GO:0016251">
    <property type="term" value="F:RNA polymerase II general transcription initiation factor activity"/>
    <property type="evidence" value="ECO:0007669"/>
    <property type="project" value="TreeGrafter"/>
</dbReference>
<organism evidence="9 10">
    <name type="scientific">Miscanthus lutarioriparius</name>
    <dbReference type="NCBI Taxonomy" id="422564"/>
    <lineage>
        <taxon>Eukaryota</taxon>
        <taxon>Viridiplantae</taxon>
        <taxon>Streptophyta</taxon>
        <taxon>Embryophyta</taxon>
        <taxon>Tracheophyta</taxon>
        <taxon>Spermatophyta</taxon>
        <taxon>Magnoliopsida</taxon>
        <taxon>Liliopsida</taxon>
        <taxon>Poales</taxon>
        <taxon>Poaceae</taxon>
        <taxon>PACMAD clade</taxon>
        <taxon>Panicoideae</taxon>
        <taxon>Andropogonodae</taxon>
        <taxon>Andropogoneae</taxon>
        <taxon>Saccharinae</taxon>
        <taxon>Miscanthus</taxon>
    </lineage>
</organism>
<protein>
    <recommendedName>
        <fullName evidence="8">FAR1 domain-containing protein</fullName>
    </recommendedName>
</protein>
<evidence type="ECO:0000259" key="8">
    <source>
        <dbReference type="Pfam" id="PF03101"/>
    </source>
</evidence>
<dbReference type="OrthoDB" id="76676at2759"/>
<dbReference type="GO" id="GO:0003677">
    <property type="term" value="F:DNA binding"/>
    <property type="evidence" value="ECO:0007669"/>
    <property type="project" value="UniProtKB-KW"/>
</dbReference>
<evidence type="ECO:0000313" key="10">
    <source>
        <dbReference type="Proteomes" id="UP000604825"/>
    </source>
</evidence>
<feature type="compositionally biased region" description="Basic and acidic residues" evidence="7">
    <location>
        <begin position="597"/>
        <end position="606"/>
    </location>
</feature>
<dbReference type="InterPro" id="IPR036390">
    <property type="entry name" value="WH_DNA-bd_sf"/>
</dbReference>
<feature type="compositionally biased region" description="Acidic residues" evidence="7">
    <location>
        <begin position="607"/>
        <end position="617"/>
    </location>
</feature>
<evidence type="ECO:0000256" key="6">
    <source>
        <dbReference type="ARBA" id="ARBA00025232"/>
    </source>
</evidence>
<dbReference type="InterPro" id="IPR011039">
    <property type="entry name" value="TFIIF_interaction"/>
</dbReference>
<dbReference type="Proteomes" id="UP000604825">
    <property type="component" value="Unassembled WGS sequence"/>
</dbReference>
<evidence type="ECO:0000256" key="1">
    <source>
        <dbReference type="ARBA" id="ARBA00004123"/>
    </source>
</evidence>
<dbReference type="GO" id="GO:0001096">
    <property type="term" value="F:TFIIF-class transcription factor complex binding"/>
    <property type="evidence" value="ECO:0007669"/>
    <property type="project" value="TreeGrafter"/>
</dbReference>
<feature type="compositionally biased region" description="Basic and acidic residues" evidence="7">
    <location>
        <begin position="741"/>
        <end position="758"/>
    </location>
</feature>
<feature type="compositionally biased region" description="Basic and acidic residues" evidence="7">
    <location>
        <begin position="541"/>
        <end position="554"/>
    </location>
</feature>
<evidence type="ECO:0000313" key="9">
    <source>
        <dbReference type="EMBL" id="CAD6210446.1"/>
    </source>
</evidence>
<feature type="compositionally biased region" description="Polar residues" evidence="7">
    <location>
        <begin position="707"/>
        <end position="719"/>
    </location>
</feature>
<feature type="compositionally biased region" description="Acidic residues" evidence="7">
    <location>
        <begin position="666"/>
        <end position="681"/>
    </location>
</feature>
<comment type="caution">
    <text evidence="9">The sequence shown here is derived from an EMBL/GenBank/DDBJ whole genome shotgun (WGS) entry which is preliminary data.</text>
</comment>
<dbReference type="InterPro" id="IPR036388">
    <property type="entry name" value="WH-like_DNA-bd_sf"/>
</dbReference>
<dbReference type="Gene3D" id="1.10.10.10">
    <property type="entry name" value="Winged helix-like DNA-binding domain superfamily/Winged helix DNA-binding domain"/>
    <property type="match status" value="1"/>
</dbReference>
<evidence type="ECO:0000256" key="3">
    <source>
        <dbReference type="ARBA" id="ARBA00023125"/>
    </source>
</evidence>
<keyword evidence="3" id="KW-0238">DNA-binding</keyword>
<reference evidence="9" key="1">
    <citation type="submission" date="2020-10" db="EMBL/GenBank/DDBJ databases">
        <authorList>
            <person name="Han B."/>
            <person name="Lu T."/>
            <person name="Zhao Q."/>
            <person name="Huang X."/>
            <person name="Zhao Y."/>
        </authorList>
    </citation>
    <scope>NUCLEOTIDE SEQUENCE</scope>
</reference>
<evidence type="ECO:0000256" key="5">
    <source>
        <dbReference type="ARBA" id="ARBA00023242"/>
    </source>
</evidence>
<dbReference type="InterPro" id="IPR008851">
    <property type="entry name" value="TFIIF-alpha"/>
</dbReference>
<name>A0A811MRS3_9POAL</name>
<dbReference type="SUPFAM" id="SSF46785">
    <property type="entry name" value="Winged helix' DNA-binding domain"/>
    <property type="match status" value="1"/>
</dbReference>
<keyword evidence="2" id="KW-0805">Transcription regulation</keyword>
<keyword evidence="4" id="KW-0804">Transcription</keyword>
<sequence>MDASDDEGKGNQAEESVVRRNRQAGSIEGDTTDTLSLVEEAEEDQVMKHWSSNKKTAIVRINEQTSNQTRNIRANGEGGDQGNRTVLTTLSFKKKRKRGKEGPDACLTATTESAISIAIASSKDRKGDPIFFPYEETTFSSYEEAKEFYNLYSREIGFGIRTSRSKTNNNQYTTRKDIVCSCEGSYQNPRAASARTGCKAMLRLHRTANHSWIVSKIIRNTTMPFSETYGEKKQWGSHGDIDPLTKDFIKRLRTNNVTLGRVWSIIGVSSADSALPIRKQAVGNLCARLAQDDIKEDIKKTMELLEQMSRYNNDMKVRFQNDADGRILNMLWCTRKNQQDYEHLGDVVTFDTTYRTNLYNLPFGIFVGEFDVRVDTSAEKEKTHSIGRFTTGFPPFSKERSAENRWTLRKDVPQGRQLTGTGNMRDRHYSKRPWILEDETGEHQYQGQTEDPPFTYYSLTLKVNDMIAVQVGPWYNFSKIAQYKQLTLEEAEEKMNRRRSSASGYERWMMKAAANGAAAFSSGVKRLDDVNIGATNGVHPMKGDRNENENQSDKVDDEEGGAARKNRLGLTMKGMDEDDEEGGKDIDFDLDDEIEKGDDWEHKETFTDDDEAVDVDIEERPDLADPEAAPPEIKQDDNENELGGSDNLSKSGQELKKLLRRAAGENESDVDDKSTDEDDLPSPELASKQLVPKSEPVDSNPAKPTPSEHTQSATPSSKSNQKRKSGGGDANTSNGATSKKIKIEPETRTLVVKDEKLYSSEPISKSSLSERRESSPITEEEVRAVLRAIEPTTCQDLVLRFKARLITQEDKKTFSDIVRKISHKNCHGKVVLQKEQK</sequence>
<proteinExistence type="predicted"/>
<dbReference type="PANTHER" id="PTHR13011:SF4">
    <property type="entry name" value="TRANSCRIPTION INITIATION FACTOR IIF SUBUNIT ALPHA"/>
    <property type="match status" value="1"/>
</dbReference>
<dbReference type="InterPro" id="IPR004330">
    <property type="entry name" value="FAR1_DNA_bnd_dom"/>
</dbReference>
<dbReference type="EMBL" id="CAJGYO010000002">
    <property type="protein sequence ID" value="CAD6210446.1"/>
    <property type="molecule type" value="Genomic_DNA"/>
</dbReference>
<keyword evidence="10" id="KW-1185">Reference proteome</keyword>
<evidence type="ECO:0000256" key="7">
    <source>
        <dbReference type="SAM" id="MobiDB-lite"/>
    </source>
</evidence>
<dbReference type="SUPFAM" id="SSF50916">
    <property type="entry name" value="Rap30/74 interaction domains"/>
    <property type="match status" value="1"/>
</dbReference>
<dbReference type="GO" id="GO:0032968">
    <property type="term" value="P:positive regulation of transcription elongation by RNA polymerase II"/>
    <property type="evidence" value="ECO:0007669"/>
    <property type="project" value="InterPro"/>
</dbReference>
<dbReference type="GO" id="GO:0006367">
    <property type="term" value="P:transcription initiation at RNA polymerase II promoter"/>
    <property type="evidence" value="ECO:0007669"/>
    <property type="project" value="InterPro"/>
</dbReference>